<reference evidence="3" key="1">
    <citation type="submission" date="2023-07" db="EMBL/GenBank/DDBJ databases">
        <title>Genome-based characterization of strain KMM 296 and proposal for reclassification of Cobetia litoralis and Cobetia pacifica, and emended description of the species Cobetia amphilecti and Cobetia marina.</title>
        <authorList>
            <person name="Balabanova L."/>
            <person name="Nedashkovskaya O."/>
        </authorList>
    </citation>
    <scope>NUCLEOTIDE SEQUENCE [LARGE SCALE GENOMIC DNA]</scope>
    <source>
        <strain evidence="3">NRIC 0815</strain>
    </source>
</reference>
<evidence type="ECO:0000259" key="1">
    <source>
        <dbReference type="SMART" id="SM00382"/>
    </source>
</evidence>
<dbReference type="InterPro" id="IPR027417">
    <property type="entry name" value="P-loop_NTPase"/>
</dbReference>
<gene>
    <name evidence="2" type="ORF">QLT01_08345</name>
</gene>
<dbReference type="CDD" id="cd00267">
    <property type="entry name" value="ABC_ATPase"/>
    <property type="match status" value="1"/>
</dbReference>
<dbReference type="Pfam" id="PF13304">
    <property type="entry name" value="AAA_21"/>
    <property type="match status" value="1"/>
</dbReference>
<dbReference type="InterPro" id="IPR003593">
    <property type="entry name" value="AAA+_ATPase"/>
</dbReference>
<dbReference type="Gene3D" id="3.40.50.300">
    <property type="entry name" value="P-loop containing nucleotide triphosphate hydrolases"/>
    <property type="match status" value="1"/>
</dbReference>
<dbReference type="PANTHER" id="PTHR43581:SF2">
    <property type="entry name" value="EXCINUCLEASE ATPASE SUBUNIT"/>
    <property type="match status" value="1"/>
</dbReference>
<dbReference type="InterPro" id="IPR051396">
    <property type="entry name" value="Bact_Antivir_Def_Nuclease"/>
</dbReference>
<dbReference type="SMART" id="SM00382">
    <property type="entry name" value="AAA"/>
    <property type="match status" value="1"/>
</dbReference>
<evidence type="ECO:0000313" key="2">
    <source>
        <dbReference type="EMBL" id="MDI5884362.1"/>
    </source>
</evidence>
<protein>
    <submittedName>
        <fullName evidence="2">AAA family ATPase</fullName>
    </submittedName>
</protein>
<dbReference type="PANTHER" id="PTHR43581">
    <property type="entry name" value="ATP/GTP PHOSPHATASE"/>
    <property type="match status" value="1"/>
</dbReference>
<feature type="domain" description="AAA+ ATPase" evidence="1">
    <location>
        <begin position="24"/>
        <end position="330"/>
    </location>
</feature>
<organism evidence="2 3">
    <name type="scientific">Cobetia amphilecti</name>
    <dbReference type="NCBI Taxonomy" id="1055104"/>
    <lineage>
        <taxon>Bacteria</taxon>
        <taxon>Pseudomonadati</taxon>
        <taxon>Pseudomonadota</taxon>
        <taxon>Gammaproteobacteria</taxon>
        <taxon>Oceanospirillales</taxon>
        <taxon>Halomonadaceae</taxon>
        <taxon>Cobetia</taxon>
    </lineage>
</organism>
<name>A0ABT6UNS7_9GAMM</name>
<dbReference type="Proteomes" id="UP001229025">
    <property type="component" value="Unassembled WGS sequence"/>
</dbReference>
<comment type="caution">
    <text evidence="2">The sequence shown here is derived from an EMBL/GenBank/DDBJ whole genome shotgun (WGS) entry which is preliminary data.</text>
</comment>
<accession>A0ABT6UNS7</accession>
<keyword evidence="3" id="KW-1185">Reference proteome</keyword>
<sequence length="414" mass="46827">MTKYIEEIDLVIPSTGKEVRIDLKGRNLIITGSNGCGKTQLLSCIYKELWSSVIERDNKNVNDVERDIRNTEYYIGTLNVSSQNYKITKENLNNLRLALAKAQRPPVVINGLDDFVLKVEKSTAILSNFGAMRKSEIVKPTSIVSFDKLREQDRRTSMDRELKSSSSLFEQFLVSNMALQAFSESPNINNDAGEAKRINKWFVKLEEDLKNLFEDNSLNIKFKSDTLSFEINQSGKKPYTLQSLSSGFSSIMAIYAELITKVSLYSVDPSELTGVVLIDEIDAHLHVSLQKKILSFLTISFPKVQFIVTTHSPFVVSSVEDAVIYDLSSNKQIDDLSMYSYESILEGLFDVLPVSNNMQEKISYLNKLTSSSFIDIAKIKDILSRLPKDDDLDPETLYYVNLAKVAIRKSKKEV</sequence>
<dbReference type="RefSeq" id="WP_084589407.1">
    <property type="nucleotide sequence ID" value="NZ_CP084115.1"/>
</dbReference>
<dbReference type="InterPro" id="IPR003959">
    <property type="entry name" value="ATPase_AAA_core"/>
</dbReference>
<dbReference type="SUPFAM" id="SSF52540">
    <property type="entry name" value="P-loop containing nucleoside triphosphate hydrolases"/>
    <property type="match status" value="1"/>
</dbReference>
<evidence type="ECO:0000313" key="3">
    <source>
        <dbReference type="Proteomes" id="UP001229025"/>
    </source>
</evidence>
<dbReference type="EMBL" id="JASCSA010000005">
    <property type="protein sequence ID" value="MDI5884362.1"/>
    <property type="molecule type" value="Genomic_DNA"/>
</dbReference>
<proteinExistence type="predicted"/>